<dbReference type="GO" id="GO:0051726">
    <property type="term" value="P:regulation of cell cycle"/>
    <property type="evidence" value="ECO:0007669"/>
    <property type="project" value="TreeGrafter"/>
</dbReference>
<dbReference type="GO" id="GO:0005634">
    <property type="term" value="C:nucleus"/>
    <property type="evidence" value="ECO:0007669"/>
    <property type="project" value="TreeGrafter"/>
</dbReference>
<dbReference type="PROSITE" id="PS50143">
    <property type="entry name" value="BIR_REPEAT_2"/>
    <property type="match status" value="2"/>
</dbReference>
<dbReference type="CDD" id="cd00022">
    <property type="entry name" value="BIR"/>
    <property type="match status" value="2"/>
</dbReference>
<sequence length="340" mass="39180">DKVFNDDFKKLFTVKFLNSFSIKYSETLQRSSESKMDRLGDIFDEMSVAETTGNTPTEEVIPNSIDPTEHQLVTAETTPRDSVISLAPSRISPSENYPRRDEKFQERLCTFNNGFSQSCPIPPEQLALAGFRFYSPEIATNNEEMSDTVRCDYCKGRLQRWEASDDPLEEHHRHYPRCPFLIPLIQETHNPDWAEYGTRLRSFEDANWNASHSTPSAEELASAGFHFVGGREMRTHQLPGANQEHPVYRNDATKCFHCSTTLHSWEADDDVWVEHAKWSNNCGFLIAEKGLDFVHQHNPPTSRPATADLWREEQFRTGREMRISDQFLPVRYVPLFGGHF</sequence>
<dbReference type="EMBL" id="FN655049">
    <property type="protein sequence ID" value="CBY37737.1"/>
    <property type="molecule type" value="Genomic_DNA"/>
</dbReference>
<organism evidence="1">
    <name type="scientific">Oikopleura dioica</name>
    <name type="common">Tunicate</name>
    <dbReference type="NCBI Taxonomy" id="34765"/>
    <lineage>
        <taxon>Eukaryota</taxon>
        <taxon>Metazoa</taxon>
        <taxon>Chordata</taxon>
        <taxon>Tunicata</taxon>
        <taxon>Appendicularia</taxon>
        <taxon>Copelata</taxon>
        <taxon>Oikopleuridae</taxon>
        <taxon>Oikopleura</taxon>
    </lineage>
</organism>
<proteinExistence type="predicted"/>
<dbReference type="SMART" id="SM00238">
    <property type="entry name" value="BIR"/>
    <property type="match status" value="2"/>
</dbReference>
<dbReference type="SUPFAM" id="SSF57924">
    <property type="entry name" value="Inhibitor of apoptosis (IAP) repeat"/>
    <property type="match status" value="2"/>
</dbReference>
<dbReference type="InterPro" id="IPR001370">
    <property type="entry name" value="BIR_rpt"/>
</dbReference>
<name>E4YQJ2_OIKDI</name>
<dbReference type="InterPro" id="IPR050784">
    <property type="entry name" value="IAP"/>
</dbReference>
<dbReference type="Proteomes" id="UP000011014">
    <property type="component" value="Unassembled WGS sequence"/>
</dbReference>
<feature type="non-terminal residue" evidence="1">
    <location>
        <position position="1"/>
    </location>
</feature>
<evidence type="ECO:0000313" key="1">
    <source>
        <dbReference type="EMBL" id="CBY37737.1"/>
    </source>
</evidence>
<dbReference type="PANTHER" id="PTHR10044">
    <property type="entry name" value="INHIBITOR OF APOPTOSIS"/>
    <property type="match status" value="1"/>
</dbReference>
<dbReference type="Gene3D" id="1.10.1170.10">
    <property type="entry name" value="Inhibitor Of Apoptosis Protein (2mihbC-IAP-1), Chain A"/>
    <property type="match status" value="2"/>
</dbReference>
<dbReference type="AlphaFoldDB" id="E4YQJ2"/>
<dbReference type="GO" id="GO:0005737">
    <property type="term" value="C:cytoplasm"/>
    <property type="evidence" value="ECO:0007669"/>
    <property type="project" value="TreeGrafter"/>
</dbReference>
<protein>
    <submittedName>
        <fullName evidence="1">Uncharacterized protein</fullName>
    </submittedName>
</protein>
<dbReference type="Pfam" id="PF00653">
    <property type="entry name" value="BIR"/>
    <property type="match status" value="2"/>
</dbReference>
<accession>E4YQJ2</accession>
<dbReference type="PANTHER" id="PTHR10044:SF139">
    <property type="entry name" value="DEATH-ASSOCIATED INHIBITOR OF APOPTOSIS 2"/>
    <property type="match status" value="1"/>
</dbReference>
<gene>
    <name evidence="1" type="ORF">GSOID_T00031222001</name>
</gene>
<reference evidence="1" key="1">
    <citation type="journal article" date="2010" name="Science">
        <title>Plasticity of animal genome architecture unmasked by rapid evolution of a pelagic tunicate.</title>
        <authorList>
            <person name="Denoeud F."/>
            <person name="Henriet S."/>
            <person name="Mungpakdee S."/>
            <person name="Aury J.M."/>
            <person name="Da Silva C."/>
            <person name="Brinkmann H."/>
            <person name="Mikhaleva J."/>
            <person name="Olsen L.C."/>
            <person name="Jubin C."/>
            <person name="Canestro C."/>
            <person name="Bouquet J.M."/>
            <person name="Danks G."/>
            <person name="Poulain J."/>
            <person name="Campsteijn C."/>
            <person name="Adamski M."/>
            <person name="Cross I."/>
            <person name="Yadetie F."/>
            <person name="Muffato M."/>
            <person name="Louis A."/>
            <person name="Butcher S."/>
            <person name="Tsagkogeorga G."/>
            <person name="Konrad A."/>
            <person name="Singh S."/>
            <person name="Jensen M.F."/>
            <person name="Cong E.H."/>
            <person name="Eikeseth-Otteraa H."/>
            <person name="Noel B."/>
            <person name="Anthouard V."/>
            <person name="Porcel B.M."/>
            <person name="Kachouri-Lafond R."/>
            <person name="Nishino A."/>
            <person name="Ugolini M."/>
            <person name="Chourrout P."/>
            <person name="Nishida H."/>
            <person name="Aasland R."/>
            <person name="Huzurbazar S."/>
            <person name="Westhof E."/>
            <person name="Delsuc F."/>
            <person name="Lehrach H."/>
            <person name="Reinhardt R."/>
            <person name="Weissenbach J."/>
            <person name="Roy S.W."/>
            <person name="Artiguenave F."/>
            <person name="Postlethwait J.H."/>
            <person name="Manak J.R."/>
            <person name="Thompson E.M."/>
            <person name="Jaillon O."/>
            <person name="Du Pasquier L."/>
            <person name="Boudinot P."/>
            <person name="Liberles D.A."/>
            <person name="Volff J.N."/>
            <person name="Philippe H."/>
            <person name="Lenhard B."/>
            <person name="Roest Crollius H."/>
            <person name="Wincker P."/>
            <person name="Chourrout D."/>
        </authorList>
    </citation>
    <scope>NUCLEOTIDE SEQUENCE [LARGE SCALE GENOMIC DNA]</scope>
</reference>